<accession>A0A830EHV0</accession>
<organism evidence="4 5">
    <name type="scientific">Vulcanisaeta souniana JCM 11219</name>
    <dbReference type="NCBI Taxonomy" id="1293586"/>
    <lineage>
        <taxon>Archaea</taxon>
        <taxon>Thermoproteota</taxon>
        <taxon>Thermoprotei</taxon>
        <taxon>Thermoproteales</taxon>
        <taxon>Thermoproteaceae</taxon>
        <taxon>Vulcanisaeta</taxon>
    </lineage>
</organism>
<gene>
    <name evidence="4" type="ORF">GCM10007112_21500</name>
    <name evidence="3" type="ORF">Vsou_18000</name>
</gene>
<dbReference type="EMBL" id="AP026830">
    <property type="protein sequence ID" value="BDR92707.1"/>
    <property type="molecule type" value="Genomic_DNA"/>
</dbReference>
<feature type="domain" description="Glycosyl transferase family 1" evidence="1">
    <location>
        <begin position="190"/>
        <end position="349"/>
    </location>
</feature>
<name>A0A830EHV0_9CREN</name>
<evidence type="ECO:0000313" key="4">
    <source>
        <dbReference type="EMBL" id="GGI84276.1"/>
    </source>
</evidence>
<dbReference type="GO" id="GO:0016757">
    <property type="term" value="F:glycosyltransferase activity"/>
    <property type="evidence" value="ECO:0007669"/>
    <property type="project" value="InterPro"/>
</dbReference>
<dbReference type="GeneID" id="76207341"/>
<dbReference type="Proteomes" id="UP000657075">
    <property type="component" value="Unassembled WGS sequence"/>
</dbReference>
<dbReference type="PANTHER" id="PTHR45947:SF3">
    <property type="entry name" value="SULFOQUINOVOSYL TRANSFERASE SQD2"/>
    <property type="match status" value="1"/>
</dbReference>
<dbReference type="EMBL" id="BMNM01000011">
    <property type="protein sequence ID" value="GGI84276.1"/>
    <property type="molecule type" value="Genomic_DNA"/>
</dbReference>
<dbReference type="AlphaFoldDB" id="A0A830EHV0"/>
<dbReference type="Proteomes" id="UP001060771">
    <property type="component" value="Chromosome"/>
</dbReference>
<evidence type="ECO:0000259" key="2">
    <source>
        <dbReference type="Pfam" id="PF13439"/>
    </source>
</evidence>
<dbReference type="RefSeq" id="WP_188603926.1">
    <property type="nucleotide sequence ID" value="NZ_AP026830.1"/>
</dbReference>
<dbReference type="Pfam" id="PF00534">
    <property type="entry name" value="Glycos_transf_1"/>
    <property type="match status" value="1"/>
</dbReference>
<keyword evidence="4" id="KW-0808">Transferase</keyword>
<evidence type="ECO:0000313" key="6">
    <source>
        <dbReference type="Proteomes" id="UP001060771"/>
    </source>
</evidence>
<reference evidence="4" key="1">
    <citation type="journal article" date="2014" name="Int. J. Syst. Evol. Microbiol.">
        <title>Complete genome sequence of Corynebacterium casei LMG S-19264T (=DSM 44701T), isolated from a smear-ripened cheese.</title>
        <authorList>
            <consortium name="US DOE Joint Genome Institute (JGI-PGF)"/>
            <person name="Walter F."/>
            <person name="Albersmeier A."/>
            <person name="Kalinowski J."/>
            <person name="Ruckert C."/>
        </authorList>
    </citation>
    <scope>NUCLEOTIDE SEQUENCE</scope>
    <source>
        <strain evidence="4">JCM 11219</strain>
    </source>
</reference>
<evidence type="ECO:0000313" key="5">
    <source>
        <dbReference type="Proteomes" id="UP000657075"/>
    </source>
</evidence>
<keyword evidence="6" id="KW-1185">Reference proteome</keyword>
<reference evidence="3" key="4">
    <citation type="journal article" date="2023" name="Microbiol. Resour. Announc.">
        <title>Complete Genome Sequence of Vulcanisaeta souniana Strain IC-059, a Hyperthermophilic Archaeon Isolated from Hot Spring Water in Japan.</title>
        <authorList>
            <person name="Kato S."/>
            <person name="Itoh T."/>
            <person name="Wu L."/>
            <person name="Ma J."/>
            <person name="Ohkuma M."/>
        </authorList>
    </citation>
    <scope>NUCLEOTIDE SEQUENCE</scope>
    <source>
        <strain evidence="3">JCM 11219</strain>
    </source>
</reference>
<reference evidence="6" key="3">
    <citation type="submission" date="2022-09" db="EMBL/GenBank/DDBJ databases">
        <title>Complete genome sequence of Vulcanisaeta souniana.</title>
        <authorList>
            <person name="Kato S."/>
            <person name="Itoh T."/>
            <person name="Ohkuma M."/>
        </authorList>
    </citation>
    <scope>NUCLEOTIDE SEQUENCE [LARGE SCALE GENOMIC DNA]</scope>
    <source>
        <strain evidence="6">JCM 11219</strain>
    </source>
</reference>
<dbReference type="OrthoDB" id="132546at2157"/>
<sequence>MRITHVTPLYTPVIGGVEDVVKHITEHMASRGHEVYVITYNRLRTGAIGTLPREEEVNGVHIIRLKPTITWSHGSYSPELPNVMRSLKPDIVHVHVWRHPHVFQIAKLRREMKFKAILHGHAPFHKLNQLGPITWTYHRLVDNTLKGVLRNYDTYIALTNHEKEIVTKKLGLSEDKVIIVPNGIEEDRCKPNNERDDTVLYLGRISRAKNVQLLIKAMNIVKDEVKDAELIMAGPDEGLINQLINYADRHGIKMKYLGVVDEEQKHELYLRSRVYALPSTYEPFGITLLEAGIHATPSTITGNGGQLHAAPPEKASLWTEPKPEKYAKTITQLLTDDELWKKLSQGAYEHAKNLTWNKILPLYERLYTE</sequence>
<proteinExistence type="predicted"/>
<dbReference type="Pfam" id="PF13439">
    <property type="entry name" value="Glyco_transf_4"/>
    <property type="match status" value="1"/>
</dbReference>
<evidence type="ECO:0000313" key="3">
    <source>
        <dbReference type="EMBL" id="BDR92707.1"/>
    </source>
</evidence>
<dbReference type="InterPro" id="IPR001296">
    <property type="entry name" value="Glyco_trans_1"/>
</dbReference>
<dbReference type="SUPFAM" id="SSF53756">
    <property type="entry name" value="UDP-Glycosyltransferase/glycogen phosphorylase"/>
    <property type="match status" value="1"/>
</dbReference>
<dbReference type="PANTHER" id="PTHR45947">
    <property type="entry name" value="SULFOQUINOVOSYL TRANSFERASE SQD2"/>
    <property type="match status" value="1"/>
</dbReference>
<reference evidence="4" key="2">
    <citation type="submission" date="2020-09" db="EMBL/GenBank/DDBJ databases">
        <authorList>
            <person name="Sun Q."/>
            <person name="Ohkuma M."/>
        </authorList>
    </citation>
    <scope>NUCLEOTIDE SEQUENCE</scope>
    <source>
        <strain evidence="4">JCM 11219</strain>
    </source>
</reference>
<dbReference type="InterPro" id="IPR028098">
    <property type="entry name" value="Glyco_trans_4-like_N"/>
</dbReference>
<feature type="domain" description="Glycosyltransferase subfamily 4-like N-terminal" evidence="2">
    <location>
        <begin position="14"/>
        <end position="188"/>
    </location>
</feature>
<dbReference type="InterPro" id="IPR050194">
    <property type="entry name" value="Glycosyltransferase_grp1"/>
</dbReference>
<dbReference type="CDD" id="cd03801">
    <property type="entry name" value="GT4_PimA-like"/>
    <property type="match status" value="1"/>
</dbReference>
<protein>
    <submittedName>
        <fullName evidence="4">Glycosyl transferase</fullName>
    </submittedName>
</protein>
<dbReference type="Gene3D" id="3.40.50.2000">
    <property type="entry name" value="Glycogen Phosphorylase B"/>
    <property type="match status" value="2"/>
</dbReference>
<evidence type="ECO:0000259" key="1">
    <source>
        <dbReference type="Pfam" id="PF00534"/>
    </source>
</evidence>